<dbReference type="PROSITE" id="PS50977">
    <property type="entry name" value="HTH_TETR_2"/>
    <property type="match status" value="1"/>
</dbReference>
<dbReference type="Proteomes" id="UP000431913">
    <property type="component" value="Unassembled WGS sequence"/>
</dbReference>
<evidence type="ECO:0000256" key="2">
    <source>
        <dbReference type="ARBA" id="ARBA00023125"/>
    </source>
</evidence>
<keyword evidence="3" id="KW-0804">Transcription</keyword>
<gene>
    <name evidence="6" type="ORF">FYJ76_09265</name>
</gene>
<keyword evidence="2 4" id="KW-0238">DNA-binding</keyword>
<sequence>MPQMKYEKHNARQYEQILRAARRLFVEKGIERVSFSAVADSCGIARATLYKYFPDKESLLWAIHRQALRTFGNALLARAEARPLTALERFSVYFEELARRFELDPDFLLFFDLFEKTYQAETARRGSAVYERMFRPGDFGSGDTARFLCENFNDGSLRAGLDAQLTAVSATYTAVYVLIGLGKDRAPLSLKYGMEAPAMARFLFDAFLRGISADGAPPR</sequence>
<feature type="domain" description="HTH tetR-type" evidence="5">
    <location>
        <begin position="11"/>
        <end position="71"/>
    </location>
</feature>
<proteinExistence type="predicted"/>
<name>A0A6I2U7W4_9FIRM</name>
<keyword evidence="1" id="KW-0805">Transcription regulation</keyword>
<comment type="caution">
    <text evidence="6">The sequence shown here is derived from an EMBL/GenBank/DDBJ whole genome shotgun (WGS) entry which is preliminary data.</text>
</comment>
<organism evidence="6 7">
    <name type="scientific">Ruthenibacterium lactatiformans</name>
    <dbReference type="NCBI Taxonomy" id="1550024"/>
    <lineage>
        <taxon>Bacteria</taxon>
        <taxon>Bacillati</taxon>
        <taxon>Bacillota</taxon>
        <taxon>Clostridia</taxon>
        <taxon>Eubacteriales</taxon>
        <taxon>Oscillospiraceae</taxon>
        <taxon>Ruthenibacterium</taxon>
    </lineage>
</organism>
<dbReference type="PANTHER" id="PTHR30055">
    <property type="entry name" value="HTH-TYPE TRANSCRIPTIONAL REGULATOR RUTR"/>
    <property type="match status" value="1"/>
</dbReference>
<evidence type="ECO:0000313" key="7">
    <source>
        <dbReference type="Proteomes" id="UP000431913"/>
    </source>
</evidence>
<evidence type="ECO:0000256" key="3">
    <source>
        <dbReference type="ARBA" id="ARBA00023163"/>
    </source>
</evidence>
<dbReference type="Gene3D" id="1.10.357.10">
    <property type="entry name" value="Tetracycline Repressor, domain 2"/>
    <property type="match status" value="1"/>
</dbReference>
<dbReference type="SUPFAM" id="SSF46689">
    <property type="entry name" value="Homeodomain-like"/>
    <property type="match status" value="1"/>
</dbReference>
<dbReference type="AlphaFoldDB" id="A0A6I2U7W4"/>
<dbReference type="InterPro" id="IPR001647">
    <property type="entry name" value="HTH_TetR"/>
</dbReference>
<feature type="DNA-binding region" description="H-T-H motif" evidence="4">
    <location>
        <begin position="34"/>
        <end position="53"/>
    </location>
</feature>
<dbReference type="EMBL" id="VUNJ01000008">
    <property type="protein sequence ID" value="MST92123.1"/>
    <property type="molecule type" value="Genomic_DNA"/>
</dbReference>
<dbReference type="InterPro" id="IPR009057">
    <property type="entry name" value="Homeodomain-like_sf"/>
</dbReference>
<dbReference type="Pfam" id="PF00440">
    <property type="entry name" value="TetR_N"/>
    <property type="match status" value="1"/>
</dbReference>
<dbReference type="GO" id="GO:0000976">
    <property type="term" value="F:transcription cis-regulatory region binding"/>
    <property type="evidence" value="ECO:0007669"/>
    <property type="project" value="TreeGrafter"/>
</dbReference>
<protein>
    <submittedName>
        <fullName evidence="6">TetR/AcrR family transcriptional regulator</fullName>
    </submittedName>
</protein>
<evidence type="ECO:0000256" key="4">
    <source>
        <dbReference type="PROSITE-ProRule" id="PRU00335"/>
    </source>
</evidence>
<reference evidence="6 7" key="1">
    <citation type="submission" date="2019-08" db="EMBL/GenBank/DDBJ databases">
        <title>In-depth cultivation of the pig gut microbiome towards novel bacterial diversity and tailored functional studies.</title>
        <authorList>
            <person name="Wylensek D."/>
            <person name="Hitch T.C.A."/>
            <person name="Clavel T."/>
        </authorList>
    </citation>
    <scope>NUCLEOTIDE SEQUENCE [LARGE SCALE GENOMIC DNA]</scope>
    <source>
        <strain evidence="6 7">WCA3-601-WT-6J</strain>
    </source>
</reference>
<evidence type="ECO:0000256" key="1">
    <source>
        <dbReference type="ARBA" id="ARBA00023015"/>
    </source>
</evidence>
<accession>A0A6I2U7W4</accession>
<dbReference type="InterPro" id="IPR050109">
    <property type="entry name" value="HTH-type_TetR-like_transc_reg"/>
</dbReference>
<evidence type="ECO:0000259" key="5">
    <source>
        <dbReference type="PROSITE" id="PS50977"/>
    </source>
</evidence>
<dbReference type="PRINTS" id="PR00455">
    <property type="entry name" value="HTHTETR"/>
</dbReference>
<evidence type="ECO:0000313" key="6">
    <source>
        <dbReference type="EMBL" id="MST92123.1"/>
    </source>
</evidence>
<dbReference type="PANTHER" id="PTHR30055:SF234">
    <property type="entry name" value="HTH-TYPE TRANSCRIPTIONAL REGULATOR BETI"/>
    <property type="match status" value="1"/>
</dbReference>
<dbReference type="GO" id="GO:0003700">
    <property type="term" value="F:DNA-binding transcription factor activity"/>
    <property type="evidence" value="ECO:0007669"/>
    <property type="project" value="TreeGrafter"/>
</dbReference>